<evidence type="ECO:0000313" key="1">
    <source>
        <dbReference type="EMBL" id="EFW90344.1"/>
    </source>
</evidence>
<proteinExistence type="predicted"/>
<sequence length="38" mass="4179">MATVCPARESDGVARTVATGRSLLQDEIALLRRSHRKL</sequence>
<dbReference type="AlphaFoldDB" id="E7QYS8"/>
<accession>E7QYS8</accession>
<organism evidence="1 2">
    <name type="scientific">Haladaptatus paucihalophilus DX253</name>
    <dbReference type="NCBI Taxonomy" id="797209"/>
    <lineage>
        <taxon>Archaea</taxon>
        <taxon>Methanobacteriati</taxon>
        <taxon>Methanobacteriota</taxon>
        <taxon>Stenosarchaea group</taxon>
        <taxon>Halobacteria</taxon>
        <taxon>Halobacteriales</taxon>
        <taxon>Haladaptataceae</taxon>
        <taxon>Haladaptatus</taxon>
    </lineage>
</organism>
<name>E7QYS8_HALPU</name>
<dbReference type="EMBL" id="AEMG01000028">
    <property type="protein sequence ID" value="EFW90344.1"/>
    <property type="molecule type" value="Genomic_DNA"/>
</dbReference>
<gene>
    <name evidence="1" type="ORF">ZOD2009_19843</name>
</gene>
<protein>
    <submittedName>
        <fullName evidence="1">Uncharacterized protein</fullName>
    </submittedName>
</protein>
<dbReference type="Proteomes" id="UP000003751">
    <property type="component" value="Unassembled WGS sequence"/>
</dbReference>
<evidence type="ECO:0000313" key="2">
    <source>
        <dbReference type="Proteomes" id="UP000003751"/>
    </source>
</evidence>
<dbReference type="PATRIC" id="fig|797209.4.peg.3885"/>
<reference evidence="1 2" key="1">
    <citation type="journal article" date="2014" name="ISME J.">
        <title>Trehalose/2-sulfotrehalose biosynthesis and glycine-betaine uptake are widely spread mechanisms for osmoadaptation in the Halobacteriales.</title>
        <authorList>
            <person name="Youssef N.H."/>
            <person name="Savage-Ashlock K.N."/>
            <person name="McCully A.L."/>
            <person name="Luedtke B."/>
            <person name="Shaw E.I."/>
            <person name="Hoff W.D."/>
            <person name="Elshahed M.S."/>
        </authorList>
    </citation>
    <scope>NUCLEOTIDE SEQUENCE [LARGE SCALE GENOMIC DNA]</scope>
    <source>
        <strain evidence="1 2">DX253</strain>
    </source>
</reference>
<comment type="caution">
    <text evidence="1">The sequence shown here is derived from an EMBL/GenBank/DDBJ whole genome shotgun (WGS) entry which is preliminary data.</text>
</comment>